<accession>I1D549</accession>
<dbReference type="STRING" id="928724.SacglDRAFT_03208"/>
<organism evidence="2 3">
    <name type="scientific">Saccharomonospora glauca K62</name>
    <dbReference type="NCBI Taxonomy" id="928724"/>
    <lineage>
        <taxon>Bacteria</taxon>
        <taxon>Bacillati</taxon>
        <taxon>Actinomycetota</taxon>
        <taxon>Actinomycetes</taxon>
        <taxon>Pseudonocardiales</taxon>
        <taxon>Pseudonocardiaceae</taxon>
        <taxon>Saccharomonospora</taxon>
    </lineage>
</organism>
<proteinExistence type="predicted"/>
<reference evidence="2 3" key="1">
    <citation type="submission" date="2011-09" db="EMBL/GenBank/DDBJ databases">
        <authorList>
            <consortium name="US DOE Joint Genome Institute (JGI-PGF)"/>
            <person name="Lucas S."/>
            <person name="Han J."/>
            <person name="Lapidus A."/>
            <person name="Cheng J.-F."/>
            <person name="Goodwin L."/>
            <person name="Pitluck S."/>
            <person name="Peters L."/>
            <person name="Land M.L."/>
            <person name="Hauser L."/>
            <person name="Brambilla E."/>
            <person name="Klenk H.-P."/>
            <person name="Woyke T.J."/>
        </authorList>
    </citation>
    <scope>NUCLEOTIDE SEQUENCE [LARGE SCALE GENOMIC DNA]</scope>
    <source>
        <strain evidence="2 3">K62</strain>
    </source>
</reference>
<evidence type="ECO:0000313" key="2">
    <source>
        <dbReference type="EMBL" id="EIF00074.1"/>
    </source>
</evidence>
<protein>
    <submittedName>
        <fullName evidence="2">Uncharacterized protein</fullName>
    </submittedName>
</protein>
<reference evidence="3" key="2">
    <citation type="submission" date="2012-01" db="EMBL/GenBank/DDBJ databases">
        <title>Noncontiguous Finished sequence of chromosome of Saccharomonospora glauca K62.</title>
        <authorList>
            <consortium name="US DOE Joint Genome Institute"/>
            <person name="Lucas S."/>
            <person name="Han J."/>
            <person name="Lapidus A."/>
            <person name="Cheng J.-F."/>
            <person name="Goodwin L."/>
            <person name="Pitluck S."/>
            <person name="Peters L."/>
            <person name="Mikhailova N."/>
            <person name="Held B."/>
            <person name="Detter J.C."/>
            <person name="Han C."/>
            <person name="Tapia R."/>
            <person name="Land M."/>
            <person name="Hauser L."/>
            <person name="Kyrpides N."/>
            <person name="Ivanova N."/>
            <person name="Pagani I."/>
            <person name="Brambilla E.-M."/>
            <person name="Klenk H.-P."/>
            <person name="Woyke T."/>
        </authorList>
    </citation>
    <scope>NUCLEOTIDE SEQUENCE [LARGE SCALE GENOMIC DNA]</scope>
    <source>
        <strain evidence="3">K62</strain>
    </source>
</reference>
<name>I1D549_9PSEU</name>
<keyword evidence="3" id="KW-1185">Reference proteome</keyword>
<evidence type="ECO:0000313" key="3">
    <source>
        <dbReference type="Proteomes" id="UP000005087"/>
    </source>
</evidence>
<dbReference type="AlphaFoldDB" id="I1D549"/>
<dbReference type="EMBL" id="CM001484">
    <property type="protein sequence ID" value="EIF00074.1"/>
    <property type="molecule type" value="Genomic_DNA"/>
</dbReference>
<gene>
    <name evidence="2" type="ORF">SacglDRAFT_03208</name>
</gene>
<dbReference type="Proteomes" id="UP000005087">
    <property type="component" value="Chromosome"/>
</dbReference>
<sequence>MEGCEQPILLNPEERTVCAACELRGGPPPRPQAVEEQPTSEGGMPEGLTCARPDCGRPILNLEDPDWAEPPKLTRAEREAAGLRTECWLHHMETHGLTGKYVFRPGEGVEKAG</sequence>
<evidence type="ECO:0000256" key="1">
    <source>
        <dbReference type="SAM" id="MobiDB-lite"/>
    </source>
</evidence>
<feature type="region of interest" description="Disordered" evidence="1">
    <location>
        <begin position="23"/>
        <end position="47"/>
    </location>
</feature>
<dbReference type="HOGENOM" id="CLU_2131732_0_0_11"/>